<dbReference type="PANTHER" id="PTHR24221">
    <property type="entry name" value="ATP-BINDING CASSETTE SUB-FAMILY B"/>
    <property type="match status" value="1"/>
</dbReference>
<dbReference type="PROSITE" id="PS00211">
    <property type="entry name" value="ABC_TRANSPORTER_1"/>
    <property type="match status" value="1"/>
</dbReference>
<gene>
    <name evidence="5" type="ORF">FB45DRAFT_903129</name>
</gene>
<dbReference type="GO" id="GO:0016887">
    <property type="term" value="F:ATP hydrolysis activity"/>
    <property type="evidence" value="ECO:0007669"/>
    <property type="project" value="InterPro"/>
</dbReference>
<accession>A0AAD7FTL1</accession>
<keyword evidence="2" id="KW-0067">ATP-binding</keyword>
<keyword evidence="6" id="KW-1185">Reference proteome</keyword>
<name>A0AAD7FTL1_9AGAR</name>
<keyword evidence="5" id="KW-0378">Hydrolase</keyword>
<feature type="domain" description="ABC transporter" evidence="4">
    <location>
        <begin position="428"/>
        <end position="687"/>
    </location>
</feature>
<dbReference type="SMART" id="SM00382">
    <property type="entry name" value="AAA"/>
    <property type="match status" value="1"/>
</dbReference>
<sequence length="692" mass="76546">MFSSATSAMHHLFCSGTSFSDLFYVQCDSCTPEKAHTLEEESKHTVYDAWLASRTLPNGETLVSGAQRRLSLYNAQLAFLIIRTSAVEFFAHILSLHPSRTVLMMSLNIIRSIFPAFRGYSQALIINELQSLITSGNFTWSRLLNLVASELIRRVFESLLDSLAASNETVVLDSAKFYVEYVQMEQRVRLDIPTLSDPVVRDLLNESDLFVRSFSGSGFGLLSPLDLIQILSLATEIFSHLVLILSLTGGPTHYGILLLSVLSVILPASLARFGCPPEHAESLYTPREVRAAERQEKMRGLAYDEQWILKTWATARRTVLDSEQSHHLRDSAFMSKLNFSDFLFAIQNLPLLMLLQTSSASLGSLTLYRSSIQSVILASRSLLATSHMLFQGIFFMSAFCASKQLKAKLQPEVDDMQCYRSPERGATISARSISYSYPGCSGPTLKDVNFTLGSECLAIVGQNGSGKSTLAKILLRILDHDRGELYVNGVDIRRYDPAEYHRHLTAVFQDFSKFDATMRENVGFGLVEKMRSRSAVESAIRFGAADKVVEALPKGLQTTLSSGESMSYPGCPSSRQHGLSGGEWQRVSLARAFMRATDPQIDLLLFDEATSSLDAQAQAQIFDTVERITRSPVTGQRTKTVIFVTHNLSVARRADKVAMMENGTVAEFGTHAELVEKGGSYAALYRASLGGE</sequence>
<feature type="region of interest" description="Disordered" evidence="3">
    <location>
        <begin position="560"/>
        <end position="579"/>
    </location>
</feature>
<dbReference type="Pfam" id="PF00005">
    <property type="entry name" value="ABC_tran"/>
    <property type="match status" value="1"/>
</dbReference>
<protein>
    <submittedName>
        <fullName evidence="5">P-loop containing nucleoside triphosphate hydrolase protein</fullName>
    </submittedName>
</protein>
<dbReference type="AlphaFoldDB" id="A0AAD7FTL1"/>
<evidence type="ECO:0000256" key="2">
    <source>
        <dbReference type="ARBA" id="ARBA00022840"/>
    </source>
</evidence>
<dbReference type="InterPro" id="IPR039421">
    <property type="entry name" value="Type_1_exporter"/>
</dbReference>
<proteinExistence type="predicted"/>
<dbReference type="InterPro" id="IPR027417">
    <property type="entry name" value="P-loop_NTPase"/>
</dbReference>
<evidence type="ECO:0000313" key="5">
    <source>
        <dbReference type="EMBL" id="KAJ7638523.1"/>
    </source>
</evidence>
<dbReference type="PANTHER" id="PTHR24221:SF646">
    <property type="entry name" value="HAEMOLYSIN SECRETION ATP-BINDING PROTEIN"/>
    <property type="match status" value="1"/>
</dbReference>
<keyword evidence="1" id="KW-0547">Nucleotide-binding</keyword>
<dbReference type="InterPro" id="IPR003593">
    <property type="entry name" value="AAA+_ATPase"/>
</dbReference>
<evidence type="ECO:0000313" key="6">
    <source>
        <dbReference type="Proteomes" id="UP001221142"/>
    </source>
</evidence>
<dbReference type="GO" id="GO:0005524">
    <property type="term" value="F:ATP binding"/>
    <property type="evidence" value="ECO:0007669"/>
    <property type="project" value="UniProtKB-KW"/>
</dbReference>
<reference evidence="5" key="1">
    <citation type="submission" date="2023-03" db="EMBL/GenBank/DDBJ databases">
        <title>Massive genome expansion in bonnet fungi (Mycena s.s.) driven by repeated elements and novel gene families across ecological guilds.</title>
        <authorList>
            <consortium name="Lawrence Berkeley National Laboratory"/>
            <person name="Harder C.B."/>
            <person name="Miyauchi S."/>
            <person name="Viragh M."/>
            <person name="Kuo A."/>
            <person name="Thoen E."/>
            <person name="Andreopoulos B."/>
            <person name="Lu D."/>
            <person name="Skrede I."/>
            <person name="Drula E."/>
            <person name="Henrissat B."/>
            <person name="Morin E."/>
            <person name="Kohler A."/>
            <person name="Barry K."/>
            <person name="LaButti K."/>
            <person name="Morin E."/>
            <person name="Salamov A."/>
            <person name="Lipzen A."/>
            <person name="Mereny Z."/>
            <person name="Hegedus B."/>
            <person name="Baldrian P."/>
            <person name="Stursova M."/>
            <person name="Weitz H."/>
            <person name="Taylor A."/>
            <person name="Grigoriev I.V."/>
            <person name="Nagy L.G."/>
            <person name="Martin F."/>
            <person name="Kauserud H."/>
        </authorList>
    </citation>
    <scope>NUCLEOTIDE SEQUENCE</scope>
    <source>
        <strain evidence="5">9284</strain>
    </source>
</reference>
<dbReference type="Proteomes" id="UP001221142">
    <property type="component" value="Unassembled WGS sequence"/>
</dbReference>
<dbReference type="GO" id="GO:0034040">
    <property type="term" value="F:ATPase-coupled lipid transmembrane transporter activity"/>
    <property type="evidence" value="ECO:0007669"/>
    <property type="project" value="TreeGrafter"/>
</dbReference>
<organism evidence="5 6">
    <name type="scientific">Roridomyces roridus</name>
    <dbReference type="NCBI Taxonomy" id="1738132"/>
    <lineage>
        <taxon>Eukaryota</taxon>
        <taxon>Fungi</taxon>
        <taxon>Dikarya</taxon>
        <taxon>Basidiomycota</taxon>
        <taxon>Agaricomycotina</taxon>
        <taxon>Agaricomycetes</taxon>
        <taxon>Agaricomycetidae</taxon>
        <taxon>Agaricales</taxon>
        <taxon>Marasmiineae</taxon>
        <taxon>Mycenaceae</taxon>
        <taxon>Roridomyces</taxon>
    </lineage>
</organism>
<evidence type="ECO:0000259" key="4">
    <source>
        <dbReference type="PROSITE" id="PS50893"/>
    </source>
</evidence>
<dbReference type="CDD" id="cd03228">
    <property type="entry name" value="ABCC_MRP_Like"/>
    <property type="match status" value="1"/>
</dbReference>
<dbReference type="Gene3D" id="3.40.50.300">
    <property type="entry name" value="P-loop containing nucleotide triphosphate hydrolases"/>
    <property type="match status" value="1"/>
</dbReference>
<dbReference type="SUPFAM" id="SSF52540">
    <property type="entry name" value="P-loop containing nucleoside triphosphate hydrolases"/>
    <property type="match status" value="1"/>
</dbReference>
<dbReference type="InterPro" id="IPR003439">
    <property type="entry name" value="ABC_transporter-like_ATP-bd"/>
</dbReference>
<dbReference type="InterPro" id="IPR017871">
    <property type="entry name" value="ABC_transporter-like_CS"/>
</dbReference>
<dbReference type="EMBL" id="JARKIF010000005">
    <property type="protein sequence ID" value="KAJ7638523.1"/>
    <property type="molecule type" value="Genomic_DNA"/>
</dbReference>
<evidence type="ECO:0000256" key="1">
    <source>
        <dbReference type="ARBA" id="ARBA00022741"/>
    </source>
</evidence>
<evidence type="ECO:0000256" key="3">
    <source>
        <dbReference type="SAM" id="MobiDB-lite"/>
    </source>
</evidence>
<comment type="caution">
    <text evidence="5">The sequence shown here is derived from an EMBL/GenBank/DDBJ whole genome shotgun (WGS) entry which is preliminary data.</text>
</comment>
<dbReference type="PROSITE" id="PS50893">
    <property type="entry name" value="ABC_TRANSPORTER_2"/>
    <property type="match status" value="1"/>
</dbReference>